<dbReference type="AlphaFoldDB" id="A0A381N6L0"/>
<gene>
    <name evidence="1" type="ORF">METZ01_LOCUS3096</name>
</gene>
<evidence type="ECO:0008006" key="2">
    <source>
        <dbReference type="Google" id="ProtNLM"/>
    </source>
</evidence>
<sequence length="245" mass="27099">MKNPVKPGQKRALTSKDVSQLPVSSEKDVRAFLTKVAAKPKSSGEAKLIFSLDATASRQATWDVASQLQTEMFCSTQTLSRLNVQLCYFRGFGEFFSSNWQSNAEDIVRIMSGIHCEAGITQLERLLRHAIKENDRQKIKGVVYIGDAMEENIDVLAQLAGQLGLFNVPLFMFQERGDPVARQAFMDMSRLSGGAYSQFDSASAEQLKDLLKAVAIYAAGGLKALENFSKNSHKNVKLLEQQLKG</sequence>
<dbReference type="EMBL" id="UINC01000160">
    <property type="protein sequence ID" value="SUZ50242.1"/>
    <property type="molecule type" value="Genomic_DNA"/>
</dbReference>
<accession>A0A381N6L0</accession>
<reference evidence="1" key="1">
    <citation type="submission" date="2018-05" db="EMBL/GenBank/DDBJ databases">
        <authorList>
            <person name="Lanie J.A."/>
            <person name="Ng W.-L."/>
            <person name="Kazmierczak K.M."/>
            <person name="Andrzejewski T.M."/>
            <person name="Davidsen T.M."/>
            <person name="Wayne K.J."/>
            <person name="Tettelin H."/>
            <person name="Glass J.I."/>
            <person name="Rusch D."/>
            <person name="Podicherti R."/>
            <person name="Tsui H.-C.T."/>
            <person name="Winkler M.E."/>
        </authorList>
    </citation>
    <scope>NUCLEOTIDE SEQUENCE</scope>
</reference>
<protein>
    <recommendedName>
        <fullName evidence="2">VWFA domain-containing protein</fullName>
    </recommendedName>
</protein>
<name>A0A381N6L0_9ZZZZ</name>
<evidence type="ECO:0000313" key="1">
    <source>
        <dbReference type="EMBL" id="SUZ50242.1"/>
    </source>
</evidence>
<organism evidence="1">
    <name type="scientific">marine metagenome</name>
    <dbReference type="NCBI Taxonomy" id="408172"/>
    <lineage>
        <taxon>unclassified sequences</taxon>
        <taxon>metagenomes</taxon>
        <taxon>ecological metagenomes</taxon>
    </lineage>
</organism>
<proteinExistence type="predicted"/>